<organism evidence="2 3">
    <name type="scientific">Rhipicephalus microplus</name>
    <name type="common">Cattle tick</name>
    <name type="synonym">Boophilus microplus</name>
    <dbReference type="NCBI Taxonomy" id="6941"/>
    <lineage>
        <taxon>Eukaryota</taxon>
        <taxon>Metazoa</taxon>
        <taxon>Ecdysozoa</taxon>
        <taxon>Arthropoda</taxon>
        <taxon>Chelicerata</taxon>
        <taxon>Arachnida</taxon>
        <taxon>Acari</taxon>
        <taxon>Parasitiformes</taxon>
        <taxon>Ixodida</taxon>
        <taxon>Ixodoidea</taxon>
        <taxon>Ixodidae</taxon>
        <taxon>Rhipicephalinae</taxon>
        <taxon>Rhipicephalus</taxon>
        <taxon>Boophilus</taxon>
    </lineage>
</organism>
<evidence type="ECO:0000313" key="2">
    <source>
        <dbReference type="EMBL" id="KAH7971578.1"/>
    </source>
</evidence>
<accession>A0A9J6D1G3</accession>
<name>A0A9J6D1G3_RHIMP</name>
<evidence type="ECO:0000313" key="3">
    <source>
        <dbReference type="Proteomes" id="UP000821866"/>
    </source>
</evidence>
<dbReference type="Proteomes" id="UP000821866">
    <property type="component" value="Unassembled WGS sequence"/>
</dbReference>
<protein>
    <submittedName>
        <fullName evidence="2">Uncharacterized protein</fullName>
    </submittedName>
</protein>
<dbReference type="AlphaFoldDB" id="A0A9J6D1G3"/>
<gene>
    <name evidence="2" type="ORF">HPB51_027109</name>
</gene>
<evidence type="ECO:0000256" key="1">
    <source>
        <dbReference type="SAM" id="MobiDB-lite"/>
    </source>
</evidence>
<sequence>MKIEVDGVDISLEEWSGDSGTTPQGFLAQVKFRQALKQQAQMNDAQASKAPKTPRTPRPPPELKRHSLSRLPLHTYHIVERPKIPIDLTRASPRDLQRALLKVASLCDLDTPKRDQIRIRPRDSTFTISVVTTDRVIAYQRITPILLGEDRQIELHMYAPPPDDAIRGIAFYAHTFPTDDETLKDLQESNPGYQIVGGRRMKKKEFTHNAARGSPTYMDSTLWGSHPSIPFLSQSRRMFQLPEDWHRSDVCPQPRH</sequence>
<dbReference type="EMBL" id="JABSTU010003292">
    <property type="protein sequence ID" value="KAH7971578.1"/>
    <property type="molecule type" value="Genomic_DNA"/>
</dbReference>
<reference evidence="2" key="1">
    <citation type="journal article" date="2020" name="Cell">
        <title>Large-Scale Comparative Analyses of Tick Genomes Elucidate Their Genetic Diversity and Vector Capacities.</title>
        <authorList>
            <consortium name="Tick Genome and Microbiome Consortium (TIGMIC)"/>
            <person name="Jia N."/>
            <person name="Wang J."/>
            <person name="Shi W."/>
            <person name="Du L."/>
            <person name="Sun Y."/>
            <person name="Zhan W."/>
            <person name="Jiang J.F."/>
            <person name="Wang Q."/>
            <person name="Zhang B."/>
            <person name="Ji P."/>
            <person name="Bell-Sakyi L."/>
            <person name="Cui X.M."/>
            <person name="Yuan T.T."/>
            <person name="Jiang B.G."/>
            <person name="Yang W.F."/>
            <person name="Lam T.T."/>
            <person name="Chang Q.C."/>
            <person name="Ding S.J."/>
            <person name="Wang X.J."/>
            <person name="Zhu J.G."/>
            <person name="Ruan X.D."/>
            <person name="Zhao L."/>
            <person name="Wei J.T."/>
            <person name="Ye R.Z."/>
            <person name="Que T.C."/>
            <person name="Du C.H."/>
            <person name="Zhou Y.H."/>
            <person name="Cheng J.X."/>
            <person name="Dai P.F."/>
            <person name="Guo W.B."/>
            <person name="Han X.H."/>
            <person name="Huang E.J."/>
            <person name="Li L.F."/>
            <person name="Wei W."/>
            <person name="Gao Y.C."/>
            <person name="Liu J.Z."/>
            <person name="Shao H.Z."/>
            <person name="Wang X."/>
            <person name="Wang C.C."/>
            <person name="Yang T.C."/>
            <person name="Huo Q.B."/>
            <person name="Li W."/>
            <person name="Chen H.Y."/>
            <person name="Chen S.E."/>
            <person name="Zhou L.G."/>
            <person name="Ni X.B."/>
            <person name="Tian J.H."/>
            <person name="Sheng Y."/>
            <person name="Liu T."/>
            <person name="Pan Y.S."/>
            <person name="Xia L.Y."/>
            <person name="Li J."/>
            <person name="Zhao F."/>
            <person name="Cao W.C."/>
        </authorList>
    </citation>
    <scope>NUCLEOTIDE SEQUENCE</scope>
    <source>
        <strain evidence="2">Rmic-2018</strain>
    </source>
</reference>
<proteinExistence type="predicted"/>
<keyword evidence="3" id="KW-1185">Reference proteome</keyword>
<comment type="caution">
    <text evidence="2">The sequence shown here is derived from an EMBL/GenBank/DDBJ whole genome shotgun (WGS) entry which is preliminary data.</text>
</comment>
<feature type="region of interest" description="Disordered" evidence="1">
    <location>
        <begin position="37"/>
        <end position="67"/>
    </location>
</feature>
<reference evidence="2" key="2">
    <citation type="submission" date="2021-09" db="EMBL/GenBank/DDBJ databases">
        <authorList>
            <person name="Jia N."/>
            <person name="Wang J."/>
            <person name="Shi W."/>
            <person name="Du L."/>
            <person name="Sun Y."/>
            <person name="Zhan W."/>
            <person name="Jiang J."/>
            <person name="Wang Q."/>
            <person name="Zhang B."/>
            <person name="Ji P."/>
            <person name="Sakyi L.B."/>
            <person name="Cui X."/>
            <person name="Yuan T."/>
            <person name="Jiang B."/>
            <person name="Yang W."/>
            <person name="Lam T.T.-Y."/>
            <person name="Chang Q."/>
            <person name="Ding S."/>
            <person name="Wang X."/>
            <person name="Zhu J."/>
            <person name="Ruan X."/>
            <person name="Zhao L."/>
            <person name="Wei J."/>
            <person name="Que T."/>
            <person name="Du C."/>
            <person name="Cheng J."/>
            <person name="Dai P."/>
            <person name="Han X."/>
            <person name="Huang E."/>
            <person name="Gao Y."/>
            <person name="Liu J."/>
            <person name="Shao H."/>
            <person name="Ye R."/>
            <person name="Li L."/>
            <person name="Wei W."/>
            <person name="Wang X."/>
            <person name="Wang C."/>
            <person name="Huo Q."/>
            <person name="Li W."/>
            <person name="Guo W."/>
            <person name="Chen H."/>
            <person name="Chen S."/>
            <person name="Zhou L."/>
            <person name="Zhou L."/>
            <person name="Ni X."/>
            <person name="Tian J."/>
            <person name="Zhou Y."/>
            <person name="Sheng Y."/>
            <person name="Liu T."/>
            <person name="Pan Y."/>
            <person name="Xia L."/>
            <person name="Li J."/>
            <person name="Zhao F."/>
            <person name="Cao W."/>
        </authorList>
    </citation>
    <scope>NUCLEOTIDE SEQUENCE</scope>
    <source>
        <strain evidence="2">Rmic-2018</strain>
        <tissue evidence="2">Larvae</tissue>
    </source>
</reference>
<feature type="compositionally biased region" description="Polar residues" evidence="1">
    <location>
        <begin position="37"/>
        <end position="46"/>
    </location>
</feature>